<proteinExistence type="inferred from homology"/>
<dbReference type="RefSeq" id="WP_125229173.1">
    <property type="nucleotide sequence ID" value="NZ_RQYT01000056.1"/>
</dbReference>
<keyword evidence="2" id="KW-0732">Signal</keyword>
<evidence type="ECO:0000256" key="1">
    <source>
        <dbReference type="ARBA" id="ARBA00010062"/>
    </source>
</evidence>
<evidence type="ECO:0000256" key="2">
    <source>
        <dbReference type="ARBA" id="ARBA00022729"/>
    </source>
</evidence>
<accession>A0A3P1WRY6</accession>
<dbReference type="SUPFAM" id="SSF53822">
    <property type="entry name" value="Periplasmic binding protein-like I"/>
    <property type="match status" value="1"/>
</dbReference>
<evidence type="ECO:0000313" key="4">
    <source>
        <dbReference type="EMBL" id="RRD48090.1"/>
    </source>
</evidence>
<evidence type="ECO:0000259" key="3">
    <source>
        <dbReference type="Pfam" id="PF13458"/>
    </source>
</evidence>
<evidence type="ECO:0000313" key="5">
    <source>
        <dbReference type="Proteomes" id="UP000280935"/>
    </source>
</evidence>
<comment type="caution">
    <text evidence="4">The sequence shown here is derived from an EMBL/GenBank/DDBJ whole genome shotgun (WGS) entry which is preliminary data.</text>
</comment>
<dbReference type="InterPro" id="IPR028081">
    <property type="entry name" value="Leu-bd"/>
</dbReference>
<organism evidence="4 5">
    <name type="scientific">Arachnia propionica</name>
    <dbReference type="NCBI Taxonomy" id="1750"/>
    <lineage>
        <taxon>Bacteria</taxon>
        <taxon>Bacillati</taxon>
        <taxon>Actinomycetota</taxon>
        <taxon>Actinomycetes</taxon>
        <taxon>Propionibacteriales</taxon>
        <taxon>Propionibacteriaceae</taxon>
        <taxon>Arachnia</taxon>
    </lineage>
</organism>
<dbReference type="InterPro" id="IPR028082">
    <property type="entry name" value="Peripla_BP_I"/>
</dbReference>
<dbReference type="AlphaFoldDB" id="A0A3P1WRY6"/>
<protein>
    <submittedName>
        <fullName evidence="4">Amino acid ABC transporter substrate-binding protein</fullName>
    </submittedName>
</protein>
<dbReference type="PANTHER" id="PTHR30483">
    <property type="entry name" value="LEUCINE-SPECIFIC-BINDING PROTEIN"/>
    <property type="match status" value="1"/>
</dbReference>
<dbReference type="Proteomes" id="UP000280935">
    <property type="component" value="Unassembled WGS sequence"/>
</dbReference>
<feature type="domain" description="Leucine-binding protein" evidence="3">
    <location>
        <begin position="63"/>
        <end position="383"/>
    </location>
</feature>
<dbReference type="InterPro" id="IPR051010">
    <property type="entry name" value="BCAA_transport"/>
</dbReference>
<dbReference type="EMBL" id="RQYT01000056">
    <property type="protein sequence ID" value="RRD48090.1"/>
    <property type="molecule type" value="Genomic_DNA"/>
</dbReference>
<dbReference type="CDD" id="cd06268">
    <property type="entry name" value="PBP1_ABC_transporter_LIVBP-like"/>
    <property type="match status" value="1"/>
</dbReference>
<name>A0A3P1WRY6_9ACTN</name>
<dbReference type="OrthoDB" id="3787700at2"/>
<gene>
    <name evidence="4" type="ORF">EII35_14475</name>
</gene>
<comment type="similarity">
    <text evidence="1">Belongs to the leucine-binding protein family.</text>
</comment>
<dbReference type="Pfam" id="PF13458">
    <property type="entry name" value="Peripla_BP_6"/>
    <property type="match status" value="1"/>
</dbReference>
<dbReference type="Gene3D" id="3.40.50.2300">
    <property type="match status" value="3"/>
</dbReference>
<reference evidence="4 5" key="1">
    <citation type="submission" date="2018-11" db="EMBL/GenBank/DDBJ databases">
        <title>Genomes From Bacteria Associated with the Canine Oral Cavity: a Test Case for Automated Genome-Based Taxonomic Assignment.</title>
        <authorList>
            <person name="Coil D.A."/>
            <person name="Jospin G."/>
            <person name="Darling A.E."/>
            <person name="Wallis C."/>
            <person name="Davis I.J."/>
            <person name="Harris S."/>
            <person name="Eisen J.A."/>
            <person name="Holcombe L.J."/>
            <person name="O'Flynn C."/>
        </authorList>
    </citation>
    <scope>NUCLEOTIDE SEQUENCE [LARGE SCALE GENOMIC DNA]</scope>
    <source>
        <strain evidence="4 5">OH2822_COT-296</strain>
    </source>
</reference>
<sequence length="436" mass="44360">MDALLNDEGTRRGITLMRLCAALLATLICVACTGGKPEQVPTFTPVAASPQAVALKADGLPGPLRIGVIVTLGATPGEGADWALAGEGAQVAAERFRLGGHDVAVVVADDRGTAAGSVDAVRELVSQGVAGIILATAGTHVVDAVTEARNQGVAVLLPYLTEDRYLNDGAWSTGLLRSTHDTAFLETLKAQGGSHVIQVTAPGAVKPLGFEAQAEIQFDPGAHDEAEFLKGLTEAAAEGADTVVILGDGASSATATAIVRSAGLGLPIVLTNSATSPAFSATLLAATGSLSGTYWSVGLATDDPAASRQDATGRSVTAFLSAVQATARNPEITRYFESAPFADVAHAADAASHDAAVVLVTAAARARSTDAKRVLATLPGMVLTHEHGLVGPTLDLSRSTALTDGGPVPLVGTTDRAVERPGEVPVLRWFESTRTS</sequence>